<keyword evidence="6" id="KW-0675">Receptor</keyword>
<sequence length="349" mass="39826">MSSTNVTINQLTLATTTIVLILLCIAFTLGIIGLILNIIVFTRPALCREPCSFYFLSSTYFNLFVVLIVIPVRILSNSFNIDLGYYNVGICKVEYFAFYSIRTISCWLITLACIDRYIHSSAKSHIRRLSSLKIAKVTSGIIIISIPILYSHMIIYMNITYSNNQLGNRVPNCISDNDIHRVFLAIWYMTLYSLCPSFLMILFGFLTLNNIRQRRQAVTRVAKNDRITRRTDSQLLRMLAAQVFVIVITTLPQSIIQLYVTFTANVVKDKLRLAQENLASKTLGGMTFFAHSSSFYFFTLSGTVFRKELQKFLRQHIYPHQNRVHINSGETRLPSAVPGNQQINCNNII</sequence>
<evidence type="ECO:0000256" key="4">
    <source>
        <dbReference type="ARBA" id="ARBA00023040"/>
    </source>
</evidence>
<keyword evidence="4" id="KW-0297">G-protein coupled receptor</keyword>
<evidence type="ECO:0000313" key="12">
    <source>
        <dbReference type="Proteomes" id="UP000663845"/>
    </source>
</evidence>
<name>A0A814XUV5_9BILA</name>
<feature type="transmembrane region" description="Helical" evidence="8">
    <location>
        <begin position="95"/>
        <end position="114"/>
    </location>
</feature>
<dbReference type="Proteomes" id="UP000663844">
    <property type="component" value="Unassembled WGS sequence"/>
</dbReference>
<comment type="subcellular location">
    <subcellularLocation>
        <location evidence="1">Membrane</location>
        <topology evidence="1">Multi-pass membrane protein</topology>
    </subcellularLocation>
</comment>
<evidence type="ECO:0000256" key="3">
    <source>
        <dbReference type="ARBA" id="ARBA00022989"/>
    </source>
</evidence>
<evidence type="ECO:0000256" key="2">
    <source>
        <dbReference type="ARBA" id="ARBA00022692"/>
    </source>
</evidence>
<protein>
    <recommendedName>
        <fullName evidence="9">G-protein coupled receptors family 1 profile domain-containing protein</fullName>
    </recommendedName>
</protein>
<gene>
    <name evidence="10" type="ORF">JYZ213_LOCUS27990</name>
    <name evidence="11" type="ORF">OXD698_LOCUS18445</name>
</gene>
<dbReference type="EMBL" id="CAJNOG010000398">
    <property type="protein sequence ID" value="CAF1220780.1"/>
    <property type="molecule type" value="Genomic_DNA"/>
</dbReference>
<feature type="transmembrane region" description="Helical" evidence="8">
    <location>
        <begin position="282"/>
        <end position="305"/>
    </location>
</feature>
<dbReference type="GO" id="GO:0005886">
    <property type="term" value="C:plasma membrane"/>
    <property type="evidence" value="ECO:0007669"/>
    <property type="project" value="TreeGrafter"/>
</dbReference>
<feature type="transmembrane region" description="Helical" evidence="8">
    <location>
        <begin position="53"/>
        <end position="75"/>
    </location>
</feature>
<evidence type="ECO:0000313" key="10">
    <source>
        <dbReference type="EMBL" id="CAF1220780.1"/>
    </source>
</evidence>
<evidence type="ECO:0000259" key="9">
    <source>
        <dbReference type="PROSITE" id="PS50262"/>
    </source>
</evidence>
<dbReference type="SUPFAM" id="SSF81321">
    <property type="entry name" value="Family A G protein-coupled receptor-like"/>
    <property type="match status" value="1"/>
</dbReference>
<evidence type="ECO:0000256" key="8">
    <source>
        <dbReference type="SAM" id="Phobius"/>
    </source>
</evidence>
<feature type="transmembrane region" description="Helical" evidence="8">
    <location>
        <begin position="185"/>
        <end position="206"/>
    </location>
</feature>
<dbReference type="PROSITE" id="PS50262">
    <property type="entry name" value="G_PROTEIN_RECEP_F1_2"/>
    <property type="match status" value="1"/>
</dbReference>
<keyword evidence="2 8" id="KW-0812">Transmembrane</keyword>
<accession>A0A814XUV5</accession>
<evidence type="ECO:0000256" key="7">
    <source>
        <dbReference type="ARBA" id="ARBA00023224"/>
    </source>
</evidence>
<feature type="transmembrane region" description="Helical" evidence="8">
    <location>
        <begin position="12"/>
        <end position="41"/>
    </location>
</feature>
<dbReference type="Proteomes" id="UP000663845">
    <property type="component" value="Unassembled WGS sequence"/>
</dbReference>
<feature type="domain" description="G-protein coupled receptors family 1 profile" evidence="9">
    <location>
        <begin position="33"/>
        <end position="305"/>
    </location>
</feature>
<evidence type="ECO:0000256" key="1">
    <source>
        <dbReference type="ARBA" id="ARBA00004141"/>
    </source>
</evidence>
<keyword evidence="7" id="KW-0807">Transducer</keyword>
<dbReference type="AlphaFoldDB" id="A0A814XUV5"/>
<organism evidence="10 12">
    <name type="scientific">Adineta steineri</name>
    <dbReference type="NCBI Taxonomy" id="433720"/>
    <lineage>
        <taxon>Eukaryota</taxon>
        <taxon>Metazoa</taxon>
        <taxon>Spiralia</taxon>
        <taxon>Gnathifera</taxon>
        <taxon>Rotifera</taxon>
        <taxon>Eurotatoria</taxon>
        <taxon>Bdelloidea</taxon>
        <taxon>Adinetida</taxon>
        <taxon>Adinetidae</taxon>
        <taxon>Adineta</taxon>
    </lineage>
</organism>
<dbReference type="PANTHER" id="PTHR24243">
    <property type="entry name" value="G-PROTEIN COUPLED RECEPTOR"/>
    <property type="match status" value="1"/>
</dbReference>
<feature type="transmembrane region" description="Helical" evidence="8">
    <location>
        <begin position="134"/>
        <end position="159"/>
    </location>
</feature>
<dbReference type="Pfam" id="PF00001">
    <property type="entry name" value="7tm_1"/>
    <property type="match status" value="1"/>
</dbReference>
<keyword evidence="3 8" id="KW-1133">Transmembrane helix</keyword>
<dbReference type="EMBL" id="CAJOAZ010001364">
    <property type="protein sequence ID" value="CAF3804273.1"/>
    <property type="molecule type" value="Genomic_DNA"/>
</dbReference>
<dbReference type="InterPro" id="IPR000276">
    <property type="entry name" value="GPCR_Rhodpsn"/>
</dbReference>
<reference evidence="10" key="1">
    <citation type="submission" date="2021-02" db="EMBL/GenBank/DDBJ databases">
        <authorList>
            <person name="Nowell W R."/>
        </authorList>
    </citation>
    <scope>NUCLEOTIDE SEQUENCE</scope>
</reference>
<evidence type="ECO:0000256" key="6">
    <source>
        <dbReference type="ARBA" id="ARBA00023170"/>
    </source>
</evidence>
<proteinExistence type="predicted"/>
<evidence type="ECO:0000313" key="11">
    <source>
        <dbReference type="EMBL" id="CAF3804273.1"/>
    </source>
</evidence>
<keyword evidence="5 8" id="KW-0472">Membrane</keyword>
<comment type="caution">
    <text evidence="10">The sequence shown here is derived from an EMBL/GenBank/DDBJ whole genome shotgun (WGS) entry which is preliminary data.</text>
</comment>
<dbReference type="Gene3D" id="1.20.1070.10">
    <property type="entry name" value="Rhodopsin 7-helix transmembrane proteins"/>
    <property type="match status" value="1"/>
</dbReference>
<feature type="transmembrane region" description="Helical" evidence="8">
    <location>
        <begin position="239"/>
        <end position="262"/>
    </location>
</feature>
<evidence type="ECO:0000256" key="5">
    <source>
        <dbReference type="ARBA" id="ARBA00023136"/>
    </source>
</evidence>
<dbReference type="PANTHER" id="PTHR24243:SF233">
    <property type="entry name" value="THYROTROPIN-RELEASING HORMONE RECEPTOR"/>
    <property type="match status" value="1"/>
</dbReference>
<dbReference type="GO" id="GO:0004930">
    <property type="term" value="F:G protein-coupled receptor activity"/>
    <property type="evidence" value="ECO:0007669"/>
    <property type="project" value="UniProtKB-KW"/>
</dbReference>
<dbReference type="InterPro" id="IPR017452">
    <property type="entry name" value="GPCR_Rhodpsn_7TM"/>
</dbReference>